<feature type="binding site" evidence="5">
    <location>
        <position position="64"/>
    </location>
    <ligand>
        <name>a divalent metal cation</name>
        <dbReference type="ChEBI" id="CHEBI:60240"/>
        <label>2</label>
    </ligand>
</feature>
<keyword evidence="3 4" id="KW-0479">Metal-binding</keyword>
<sequence>MILKDIINILEKKYPKYLAEEWDNVGLLVGNEKREIKKIQISLDVTENTIENAIRNNVDLIISHHPFIFNGIKQINTNSILGNKIIQLIKNDIAVYSMHTNLDSAKYGLNDFICKKLKVENSKIISENIVNLYKIKFEYNEKILKKLEKYNFFNKKNNVQTIEIFDTIENINKVVSLLNSFSITYELLKLENKLKLNTGLGRIYNLKKEIRLLDYIEIIKEKLDIKNVRVVYNENKFIKKIAIVNGSGMSFLKKAKKEKVDLFITGDIKYHEALDCFEEGFSLVDIGHYESEHFFNELILDDLKETKLEIIIFNDRKIFNYL</sequence>
<feature type="binding site" evidence="5">
    <location>
        <position position="65"/>
    </location>
    <ligand>
        <name>a divalent metal cation</name>
        <dbReference type="ChEBI" id="CHEBI:60240"/>
        <label>1</label>
    </ligand>
</feature>
<dbReference type="PANTHER" id="PTHR13799:SF14">
    <property type="entry name" value="GTP CYCLOHYDROLASE 1 TYPE 2 HOMOLOG"/>
    <property type="match status" value="1"/>
</dbReference>
<evidence type="ECO:0000256" key="4">
    <source>
        <dbReference type="PIRNR" id="PIRNR037489"/>
    </source>
</evidence>
<protein>
    <recommendedName>
        <fullName evidence="2 4">GTP cyclohydrolase 1 type 2 homolog</fullName>
    </recommendedName>
</protein>
<dbReference type="FunFam" id="3.40.1390.30:FF:000001">
    <property type="entry name" value="GTP cyclohydrolase 1 type 2"/>
    <property type="match status" value="1"/>
</dbReference>
<dbReference type="GO" id="GO:0046872">
    <property type="term" value="F:metal ion binding"/>
    <property type="evidence" value="ECO:0007669"/>
    <property type="project" value="UniProtKB-UniRule"/>
</dbReference>
<gene>
    <name evidence="6" type="ORF">EV215_1936</name>
</gene>
<proteinExistence type="inferred from homology"/>
<evidence type="ECO:0000256" key="5">
    <source>
        <dbReference type="PIRSR" id="PIRSR602678-1"/>
    </source>
</evidence>
<dbReference type="PANTHER" id="PTHR13799">
    <property type="entry name" value="NGG1 INTERACTING FACTOR 3"/>
    <property type="match status" value="1"/>
</dbReference>
<dbReference type="Pfam" id="PF01784">
    <property type="entry name" value="DUF34_NIF3"/>
    <property type="match status" value="1"/>
</dbReference>
<evidence type="ECO:0000256" key="3">
    <source>
        <dbReference type="ARBA" id="ARBA00022723"/>
    </source>
</evidence>
<dbReference type="EMBL" id="SOBG01000009">
    <property type="protein sequence ID" value="TDT67930.1"/>
    <property type="molecule type" value="Genomic_DNA"/>
</dbReference>
<dbReference type="InterPro" id="IPR036069">
    <property type="entry name" value="DUF34/NIF3_sf"/>
</dbReference>
<organism evidence="6 7">
    <name type="scientific">Hypnocyclicus thermotrophus</name>
    <dbReference type="NCBI Taxonomy" id="1627895"/>
    <lineage>
        <taxon>Bacteria</taxon>
        <taxon>Fusobacteriati</taxon>
        <taxon>Fusobacteriota</taxon>
        <taxon>Fusobacteriia</taxon>
        <taxon>Fusobacteriales</taxon>
        <taxon>Fusobacteriaceae</taxon>
        <taxon>Hypnocyclicus</taxon>
    </lineage>
</organism>
<comment type="caution">
    <text evidence="6">The sequence shown here is derived from an EMBL/GenBank/DDBJ whole genome shotgun (WGS) entry which is preliminary data.</text>
</comment>
<dbReference type="AlphaFoldDB" id="A0AA46DXS5"/>
<comment type="similarity">
    <text evidence="1 4">Belongs to the GTP cyclohydrolase I type 2/NIF3 family.</text>
</comment>
<evidence type="ECO:0000313" key="6">
    <source>
        <dbReference type="EMBL" id="TDT67930.1"/>
    </source>
</evidence>
<dbReference type="RefSeq" id="WP_134113794.1">
    <property type="nucleotide sequence ID" value="NZ_SOBG01000009.1"/>
</dbReference>
<dbReference type="Gene3D" id="3.40.1390.30">
    <property type="entry name" value="NIF3 (NGG1p interacting factor 3)-like"/>
    <property type="match status" value="2"/>
</dbReference>
<evidence type="ECO:0000256" key="1">
    <source>
        <dbReference type="ARBA" id="ARBA00006964"/>
    </source>
</evidence>
<feature type="binding site" evidence="5">
    <location>
        <position position="292"/>
    </location>
    <ligand>
        <name>a divalent metal cation</name>
        <dbReference type="ChEBI" id="CHEBI:60240"/>
        <label>1</label>
    </ligand>
</feature>
<dbReference type="PIRSF" id="PIRSF037489">
    <property type="entry name" value="UCP037489_NIF3_YqfO"/>
    <property type="match status" value="1"/>
</dbReference>
<evidence type="ECO:0000313" key="7">
    <source>
        <dbReference type="Proteomes" id="UP000294678"/>
    </source>
</evidence>
<feature type="binding site" evidence="5">
    <location>
        <position position="103"/>
    </location>
    <ligand>
        <name>a divalent metal cation</name>
        <dbReference type="ChEBI" id="CHEBI:60240"/>
        <label>1</label>
    </ligand>
</feature>
<dbReference type="SUPFAM" id="SSF102705">
    <property type="entry name" value="NIF3 (NGG1p interacting factor 3)-like"/>
    <property type="match status" value="1"/>
</dbReference>
<feature type="binding site" evidence="5">
    <location>
        <position position="288"/>
    </location>
    <ligand>
        <name>a divalent metal cation</name>
        <dbReference type="ChEBI" id="CHEBI:60240"/>
        <label>1</label>
    </ligand>
</feature>
<dbReference type="NCBIfam" id="TIGR00486">
    <property type="entry name" value="YbgI_SA1388"/>
    <property type="match status" value="1"/>
</dbReference>
<reference evidence="6 7" key="1">
    <citation type="submission" date="2019-03" db="EMBL/GenBank/DDBJ databases">
        <title>Genomic Encyclopedia of Type Strains, Phase IV (KMG-IV): sequencing the most valuable type-strain genomes for metagenomic binning, comparative biology and taxonomic classification.</title>
        <authorList>
            <person name="Goeker M."/>
        </authorList>
    </citation>
    <scope>NUCLEOTIDE SEQUENCE [LARGE SCALE GENOMIC DNA]</scope>
    <source>
        <strain evidence="6 7">DSM 100055</strain>
    </source>
</reference>
<dbReference type="Proteomes" id="UP000294678">
    <property type="component" value="Unassembled WGS sequence"/>
</dbReference>
<dbReference type="InterPro" id="IPR017221">
    <property type="entry name" value="DUF34/NIF3_bac"/>
</dbReference>
<accession>A0AA46DXS5</accession>
<dbReference type="GO" id="GO:0005737">
    <property type="term" value="C:cytoplasm"/>
    <property type="evidence" value="ECO:0007669"/>
    <property type="project" value="TreeGrafter"/>
</dbReference>
<name>A0AA46DXS5_9FUSO</name>
<keyword evidence="7" id="KW-1185">Reference proteome</keyword>
<dbReference type="InterPro" id="IPR002678">
    <property type="entry name" value="DUF34/NIF3"/>
</dbReference>
<evidence type="ECO:0000256" key="2">
    <source>
        <dbReference type="ARBA" id="ARBA00022112"/>
    </source>
</evidence>